<dbReference type="AlphaFoldDB" id="A0A9W7BKY5"/>
<organism evidence="2 3">
    <name type="scientific">Triparma laevis f. inornata</name>
    <dbReference type="NCBI Taxonomy" id="1714386"/>
    <lineage>
        <taxon>Eukaryota</taxon>
        <taxon>Sar</taxon>
        <taxon>Stramenopiles</taxon>
        <taxon>Ochrophyta</taxon>
        <taxon>Bolidophyceae</taxon>
        <taxon>Parmales</taxon>
        <taxon>Triparmaceae</taxon>
        <taxon>Triparma</taxon>
    </lineage>
</organism>
<name>A0A9W7BKY5_9STRA</name>
<reference evidence="3" key="1">
    <citation type="journal article" date="2023" name="Commun. Biol.">
        <title>Genome analysis of Parmales, the sister group of diatoms, reveals the evolutionary specialization of diatoms from phago-mixotrophs to photoautotrophs.</title>
        <authorList>
            <person name="Ban H."/>
            <person name="Sato S."/>
            <person name="Yoshikawa S."/>
            <person name="Yamada K."/>
            <person name="Nakamura Y."/>
            <person name="Ichinomiya M."/>
            <person name="Sato N."/>
            <person name="Blanc-Mathieu R."/>
            <person name="Endo H."/>
            <person name="Kuwata A."/>
            <person name="Ogata H."/>
        </authorList>
    </citation>
    <scope>NUCLEOTIDE SEQUENCE [LARGE SCALE GENOMIC DNA]</scope>
</reference>
<sequence>MSNPQYIFFSTGNQFKNKRVLMETIHKMKAERNRVKALEDQKTARMARSNAKKTRKDDKVRATEAETK</sequence>
<dbReference type="EMBL" id="BLQM01000492">
    <property type="protein sequence ID" value="GMH92322.1"/>
    <property type="molecule type" value="Genomic_DNA"/>
</dbReference>
<evidence type="ECO:0000313" key="2">
    <source>
        <dbReference type="EMBL" id="GMH92322.1"/>
    </source>
</evidence>
<dbReference type="GO" id="GO:0003723">
    <property type="term" value="F:RNA binding"/>
    <property type="evidence" value="ECO:0007669"/>
    <property type="project" value="InterPro"/>
</dbReference>
<feature type="compositionally biased region" description="Basic and acidic residues" evidence="1">
    <location>
        <begin position="55"/>
        <end position="68"/>
    </location>
</feature>
<proteinExistence type="predicted"/>
<evidence type="ECO:0000313" key="3">
    <source>
        <dbReference type="Proteomes" id="UP001162640"/>
    </source>
</evidence>
<dbReference type="Proteomes" id="UP001162640">
    <property type="component" value="Unassembled WGS sequence"/>
</dbReference>
<dbReference type="GO" id="GO:0022625">
    <property type="term" value="C:cytosolic large ribosomal subunit"/>
    <property type="evidence" value="ECO:0007669"/>
    <property type="project" value="InterPro"/>
</dbReference>
<accession>A0A9W7BKY5</accession>
<feature type="region of interest" description="Disordered" evidence="1">
    <location>
        <begin position="36"/>
        <end position="68"/>
    </location>
</feature>
<comment type="caution">
    <text evidence="2">The sequence shown here is derived from an EMBL/GenBank/DDBJ whole genome shotgun (WGS) entry which is preliminary data.</text>
</comment>
<dbReference type="Gene3D" id="1.10.1200.240">
    <property type="match status" value="1"/>
</dbReference>
<evidence type="ECO:0008006" key="4">
    <source>
        <dbReference type="Google" id="ProtNLM"/>
    </source>
</evidence>
<evidence type="ECO:0000256" key="1">
    <source>
        <dbReference type="SAM" id="MobiDB-lite"/>
    </source>
</evidence>
<dbReference type="PANTHER" id="PTHR10722">
    <property type="entry name" value="60S RIBOSOMAL PROTEIN L19"/>
    <property type="match status" value="1"/>
</dbReference>
<gene>
    <name evidence="2" type="ORF">TL16_g12312</name>
</gene>
<protein>
    <recommendedName>
        <fullName evidence="4">Ribosomal protein L19</fullName>
    </recommendedName>
</protein>
<dbReference type="InterPro" id="IPR039547">
    <property type="entry name" value="Ribosomal_eL19"/>
</dbReference>
<dbReference type="GO" id="GO:0003735">
    <property type="term" value="F:structural constituent of ribosome"/>
    <property type="evidence" value="ECO:0007669"/>
    <property type="project" value="InterPro"/>
</dbReference>